<dbReference type="GO" id="GO:0003735">
    <property type="term" value="F:structural constituent of ribosome"/>
    <property type="evidence" value="ECO:0007669"/>
    <property type="project" value="InterPro"/>
</dbReference>
<keyword evidence="4 5" id="KW-0699">rRNA-binding</keyword>
<dbReference type="PANTHER" id="PTHR21349">
    <property type="entry name" value="50S RIBOSOMAL PROTEIN L21"/>
    <property type="match status" value="1"/>
</dbReference>
<accession>A0A538U979</accession>
<proteinExistence type="inferred from homology"/>
<dbReference type="InterPro" id="IPR001787">
    <property type="entry name" value="Ribosomal_bL21"/>
</dbReference>
<evidence type="ECO:0000313" key="7">
    <source>
        <dbReference type="Proteomes" id="UP000319836"/>
    </source>
</evidence>
<evidence type="ECO:0000256" key="5">
    <source>
        <dbReference type="RuleBase" id="RU000562"/>
    </source>
</evidence>
<comment type="caution">
    <text evidence="6">The sequence shown here is derived from an EMBL/GenBank/DDBJ whole genome shotgun (WGS) entry which is preliminary data.</text>
</comment>
<name>A0A538U979_UNCEI</name>
<dbReference type="InterPro" id="IPR028909">
    <property type="entry name" value="bL21-like"/>
</dbReference>
<dbReference type="Proteomes" id="UP000319836">
    <property type="component" value="Unassembled WGS sequence"/>
</dbReference>
<comment type="function">
    <text evidence="4 5">This protein binds to 23S rRNA in the presence of protein L20.</text>
</comment>
<dbReference type="GO" id="GO:0019843">
    <property type="term" value="F:rRNA binding"/>
    <property type="evidence" value="ECO:0007669"/>
    <property type="project" value="UniProtKB-UniRule"/>
</dbReference>
<sequence length="103" mass="11680">MYAIVNINGMQTKVSPDETLDLPRLSGEPGKKVSFDQVLMVCDGDTITLGKPFLKGASLTVEVLEHLRGPKLRVFKFKRRRDYRRRIGHRDALTRVRVTGIQA</sequence>
<evidence type="ECO:0000313" key="6">
    <source>
        <dbReference type="EMBL" id="TMQ72410.1"/>
    </source>
</evidence>
<evidence type="ECO:0000256" key="2">
    <source>
        <dbReference type="ARBA" id="ARBA00022980"/>
    </source>
</evidence>
<dbReference type="GO" id="GO:1990904">
    <property type="term" value="C:ribonucleoprotein complex"/>
    <property type="evidence" value="ECO:0007669"/>
    <property type="project" value="UniProtKB-KW"/>
</dbReference>
<comment type="similarity">
    <text evidence="1 4 5">Belongs to the bacterial ribosomal protein bL21 family.</text>
</comment>
<dbReference type="GO" id="GO:0005840">
    <property type="term" value="C:ribosome"/>
    <property type="evidence" value="ECO:0007669"/>
    <property type="project" value="UniProtKB-KW"/>
</dbReference>
<evidence type="ECO:0000256" key="4">
    <source>
        <dbReference type="HAMAP-Rule" id="MF_01363"/>
    </source>
</evidence>
<dbReference type="NCBIfam" id="TIGR00061">
    <property type="entry name" value="L21"/>
    <property type="match status" value="1"/>
</dbReference>
<keyword evidence="2 4" id="KW-0689">Ribosomal protein</keyword>
<dbReference type="EMBL" id="VBPA01000061">
    <property type="protein sequence ID" value="TMQ72410.1"/>
    <property type="molecule type" value="Genomic_DNA"/>
</dbReference>
<dbReference type="GO" id="GO:0006412">
    <property type="term" value="P:translation"/>
    <property type="evidence" value="ECO:0007669"/>
    <property type="project" value="UniProtKB-UniRule"/>
</dbReference>
<evidence type="ECO:0000256" key="1">
    <source>
        <dbReference type="ARBA" id="ARBA00008563"/>
    </source>
</evidence>
<keyword evidence="3 4" id="KW-0687">Ribonucleoprotein</keyword>
<protein>
    <recommendedName>
        <fullName evidence="4">Large ribosomal subunit protein bL21</fullName>
    </recommendedName>
</protein>
<comment type="subunit">
    <text evidence="4">Part of the 50S ribosomal subunit. Contacts protein L20.</text>
</comment>
<dbReference type="Pfam" id="PF00829">
    <property type="entry name" value="Ribosomal_L21p"/>
    <property type="match status" value="1"/>
</dbReference>
<dbReference type="GO" id="GO:0005737">
    <property type="term" value="C:cytoplasm"/>
    <property type="evidence" value="ECO:0007669"/>
    <property type="project" value="UniProtKB-ARBA"/>
</dbReference>
<keyword evidence="4 5" id="KW-0694">RNA-binding</keyword>
<organism evidence="6 7">
    <name type="scientific">Eiseniibacteriota bacterium</name>
    <dbReference type="NCBI Taxonomy" id="2212470"/>
    <lineage>
        <taxon>Bacteria</taxon>
        <taxon>Candidatus Eiseniibacteriota</taxon>
    </lineage>
</organism>
<dbReference type="AlphaFoldDB" id="A0A538U979"/>
<reference evidence="6 7" key="1">
    <citation type="journal article" date="2019" name="Nat. Microbiol.">
        <title>Mediterranean grassland soil C-N compound turnover is dependent on rainfall and depth, and is mediated by genomically divergent microorganisms.</title>
        <authorList>
            <person name="Diamond S."/>
            <person name="Andeer P.F."/>
            <person name="Li Z."/>
            <person name="Crits-Christoph A."/>
            <person name="Burstein D."/>
            <person name="Anantharaman K."/>
            <person name="Lane K.R."/>
            <person name="Thomas B.C."/>
            <person name="Pan C."/>
            <person name="Northen T.R."/>
            <person name="Banfield J.F."/>
        </authorList>
    </citation>
    <scope>NUCLEOTIDE SEQUENCE [LARGE SCALE GENOMIC DNA]</scope>
    <source>
        <strain evidence="6">WS_10</strain>
    </source>
</reference>
<dbReference type="InterPro" id="IPR036164">
    <property type="entry name" value="bL21-like_sf"/>
</dbReference>
<dbReference type="SUPFAM" id="SSF141091">
    <property type="entry name" value="L21p-like"/>
    <property type="match status" value="1"/>
</dbReference>
<gene>
    <name evidence="4 6" type="primary">rplU</name>
    <name evidence="6" type="ORF">E6K80_02865</name>
</gene>
<evidence type="ECO:0000256" key="3">
    <source>
        <dbReference type="ARBA" id="ARBA00023274"/>
    </source>
</evidence>
<dbReference type="HAMAP" id="MF_01363">
    <property type="entry name" value="Ribosomal_bL21"/>
    <property type="match status" value="1"/>
</dbReference>
<dbReference type="PANTHER" id="PTHR21349:SF0">
    <property type="entry name" value="LARGE RIBOSOMAL SUBUNIT PROTEIN BL21M"/>
    <property type="match status" value="1"/>
</dbReference>